<keyword evidence="3" id="KW-1185">Reference proteome</keyword>
<feature type="compositionally biased region" description="Basic and acidic residues" evidence="1">
    <location>
        <begin position="82"/>
        <end position="95"/>
    </location>
</feature>
<evidence type="ECO:0000256" key="1">
    <source>
        <dbReference type="SAM" id="MobiDB-lite"/>
    </source>
</evidence>
<gene>
    <name evidence="2" type="ORF">MCOS_LOCUS10057</name>
</gene>
<evidence type="ECO:0000313" key="3">
    <source>
        <dbReference type="Proteomes" id="UP000267029"/>
    </source>
</evidence>
<feature type="compositionally biased region" description="Basic residues" evidence="1">
    <location>
        <begin position="69"/>
        <end position="81"/>
    </location>
</feature>
<feature type="region of interest" description="Disordered" evidence="1">
    <location>
        <begin position="1"/>
        <end position="32"/>
    </location>
</feature>
<feature type="region of interest" description="Disordered" evidence="1">
    <location>
        <begin position="56"/>
        <end position="101"/>
    </location>
</feature>
<accession>A0A0R3UQA4</accession>
<organism evidence="4">
    <name type="scientific">Mesocestoides corti</name>
    <name type="common">Flatworm</name>
    <dbReference type="NCBI Taxonomy" id="53468"/>
    <lineage>
        <taxon>Eukaryota</taxon>
        <taxon>Metazoa</taxon>
        <taxon>Spiralia</taxon>
        <taxon>Lophotrochozoa</taxon>
        <taxon>Platyhelminthes</taxon>
        <taxon>Cestoda</taxon>
        <taxon>Eucestoda</taxon>
        <taxon>Cyclophyllidea</taxon>
        <taxon>Mesocestoididae</taxon>
        <taxon>Mesocestoides</taxon>
    </lineage>
</organism>
<reference evidence="2 3" key="1">
    <citation type="submission" date="2018-10" db="EMBL/GenBank/DDBJ databases">
        <authorList>
            <consortium name="Pathogen Informatics"/>
        </authorList>
    </citation>
    <scope>NUCLEOTIDE SEQUENCE [LARGE SCALE GENOMIC DNA]</scope>
</reference>
<dbReference type="AlphaFoldDB" id="A0A0R3UQA4"/>
<proteinExistence type="predicted"/>
<dbReference type="WBParaSite" id="MCU_010982-RA">
    <property type="protein sequence ID" value="MCU_010982-RA"/>
    <property type="gene ID" value="MCU_010982"/>
</dbReference>
<feature type="compositionally biased region" description="Pro residues" evidence="1">
    <location>
        <begin position="1"/>
        <end position="11"/>
    </location>
</feature>
<dbReference type="EMBL" id="UXSR01005960">
    <property type="protein sequence ID" value="VDD84054.1"/>
    <property type="molecule type" value="Genomic_DNA"/>
</dbReference>
<sequence length="101" mass="11503">VSVPAPPPRHPNPVTEERSPPPPSLARRRDSQVVLAHAADLYRWKQLTLEEVEEEATTEAAAAEEKFTLHKKGTQKNRVQARQRETEPVRRRPELGKLWPG</sequence>
<evidence type="ECO:0000313" key="2">
    <source>
        <dbReference type="EMBL" id="VDD84054.1"/>
    </source>
</evidence>
<dbReference type="Proteomes" id="UP000267029">
    <property type="component" value="Unassembled WGS sequence"/>
</dbReference>
<protein>
    <submittedName>
        <fullName evidence="4">Protein phosphatase 1 regulatory subunit 35</fullName>
    </submittedName>
</protein>
<reference evidence="4" key="2">
    <citation type="submission" date="2019-11" db="UniProtKB">
        <authorList>
            <consortium name="WormBaseParasite"/>
        </authorList>
    </citation>
    <scope>IDENTIFICATION</scope>
</reference>
<name>A0A0R3UQA4_MESCO</name>
<evidence type="ECO:0000313" key="4">
    <source>
        <dbReference type="WBParaSite" id="MCU_010982-RA"/>
    </source>
</evidence>